<feature type="compositionally biased region" description="Low complexity" evidence="1">
    <location>
        <begin position="120"/>
        <end position="154"/>
    </location>
</feature>
<dbReference type="InterPro" id="IPR001005">
    <property type="entry name" value="SANT/Myb"/>
</dbReference>
<proteinExistence type="predicted"/>
<keyword evidence="4" id="KW-1185">Reference proteome</keyword>
<evidence type="ECO:0000259" key="2">
    <source>
        <dbReference type="PROSITE" id="PS50090"/>
    </source>
</evidence>
<evidence type="ECO:0000313" key="4">
    <source>
        <dbReference type="Proteomes" id="UP000078561"/>
    </source>
</evidence>
<dbReference type="InParanoid" id="A0A163JAK8"/>
<dbReference type="OrthoDB" id="2273136at2759"/>
<feature type="region of interest" description="Disordered" evidence="1">
    <location>
        <begin position="53"/>
        <end position="86"/>
    </location>
</feature>
<feature type="region of interest" description="Disordered" evidence="1">
    <location>
        <begin position="119"/>
        <end position="181"/>
    </location>
</feature>
<dbReference type="SUPFAM" id="SSF46689">
    <property type="entry name" value="Homeodomain-like"/>
    <property type="match status" value="1"/>
</dbReference>
<protein>
    <recommendedName>
        <fullName evidence="2">Myb-like domain-containing protein</fullName>
    </recommendedName>
</protein>
<evidence type="ECO:0000313" key="3">
    <source>
        <dbReference type="EMBL" id="SAM00330.1"/>
    </source>
</evidence>
<organism evidence="3">
    <name type="scientific">Absidia glauca</name>
    <name type="common">Pin mould</name>
    <dbReference type="NCBI Taxonomy" id="4829"/>
    <lineage>
        <taxon>Eukaryota</taxon>
        <taxon>Fungi</taxon>
        <taxon>Fungi incertae sedis</taxon>
        <taxon>Mucoromycota</taxon>
        <taxon>Mucoromycotina</taxon>
        <taxon>Mucoromycetes</taxon>
        <taxon>Mucorales</taxon>
        <taxon>Cunninghamellaceae</taxon>
        <taxon>Absidia</taxon>
    </lineage>
</organism>
<accession>A0A163JAK8</accession>
<dbReference type="InterPro" id="IPR009057">
    <property type="entry name" value="Homeodomain-like_sf"/>
</dbReference>
<gene>
    <name evidence="3" type="primary">ABSGL_06011.1 scaffold 7611</name>
</gene>
<dbReference type="Proteomes" id="UP000078561">
    <property type="component" value="Unassembled WGS sequence"/>
</dbReference>
<feature type="domain" description="Myb-like" evidence="2">
    <location>
        <begin position="172"/>
        <end position="222"/>
    </location>
</feature>
<name>A0A163JAK8_ABSGL</name>
<evidence type="ECO:0000256" key="1">
    <source>
        <dbReference type="SAM" id="MobiDB-lite"/>
    </source>
</evidence>
<feature type="compositionally biased region" description="Low complexity" evidence="1">
    <location>
        <begin position="62"/>
        <end position="73"/>
    </location>
</feature>
<dbReference type="EMBL" id="LT553181">
    <property type="protein sequence ID" value="SAM00330.1"/>
    <property type="molecule type" value="Genomic_DNA"/>
</dbReference>
<dbReference type="AlphaFoldDB" id="A0A163JAK8"/>
<dbReference type="PROSITE" id="PS50090">
    <property type="entry name" value="MYB_LIKE"/>
    <property type="match status" value="1"/>
</dbReference>
<reference evidence="3" key="1">
    <citation type="submission" date="2016-04" db="EMBL/GenBank/DDBJ databases">
        <authorList>
            <person name="Evans L.H."/>
            <person name="Alamgir A."/>
            <person name="Owens N."/>
            <person name="Weber N.D."/>
            <person name="Virtaneva K."/>
            <person name="Barbian K."/>
            <person name="Babar A."/>
            <person name="Rosenke K."/>
        </authorList>
    </citation>
    <scope>NUCLEOTIDE SEQUENCE [LARGE SCALE GENOMIC DNA]</scope>
    <source>
        <strain evidence="3">CBS 101.48</strain>
    </source>
</reference>
<sequence>MTGKKETTSVMDLKHILCQPVEEPSSKQGFMVMMHPQTQHPLDDTYREHTRSISGGGHRINRSNSIHGSSSSGPYTLTPRKRVHSEHYRTSPLFSWGQPTYHHHHQEEVLIAPLSTNMVPTLSSSSSSSSLSTLSPSSSTSTLSSPTTPTLTTPQRPQQQKKPSVYDLHNLSPPATRTPWTPMEDDLLQKGYEQGLSWAMISATYLPRRSRGCCWGRFKTLQSKNLIDVKVQQQSRLARRAWKNMDVKKSASSSLA</sequence>
<dbReference type="Gene3D" id="1.10.10.60">
    <property type="entry name" value="Homeodomain-like"/>
    <property type="match status" value="1"/>
</dbReference>